<gene>
    <name evidence="2" type="primary">AVEN_97432_1</name>
    <name evidence="2" type="ORF">CEXT_433861</name>
</gene>
<name>A0AAV4WBC8_CAEEX</name>
<reference evidence="2 3" key="1">
    <citation type="submission" date="2021-06" db="EMBL/GenBank/DDBJ databases">
        <title>Caerostris extrusa draft genome.</title>
        <authorList>
            <person name="Kono N."/>
            <person name="Arakawa K."/>
        </authorList>
    </citation>
    <scope>NUCLEOTIDE SEQUENCE [LARGE SCALE GENOMIC DNA]</scope>
</reference>
<dbReference type="AlphaFoldDB" id="A0AAV4WBC8"/>
<organism evidence="2 3">
    <name type="scientific">Caerostris extrusa</name>
    <name type="common">Bark spider</name>
    <name type="synonym">Caerostris bankana</name>
    <dbReference type="NCBI Taxonomy" id="172846"/>
    <lineage>
        <taxon>Eukaryota</taxon>
        <taxon>Metazoa</taxon>
        <taxon>Ecdysozoa</taxon>
        <taxon>Arthropoda</taxon>
        <taxon>Chelicerata</taxon>
        <taxon>Arachnida</taxon>
        <taxon>Araneae</taxon>
        <taxon>Araneomorphae</taxon>
        <taxon>Entelegynae</taxon>
        <taxon>Araneoidea</taxon>
        <taxon>Araneidae</taxon>
        <taxon>Caerostris</taxon>
    </lineage>
</organism>
<dbReference type="Proteomes" id="UP001054945">
    <property type="component" value="Unassembled WGS sequence"/>
</dbReference>
<accession>A0AAV4WBC8</accession>
<comment type="caution">
    <text evidence="2">The sequence shown here is derived from an EMBL/GenBank/DDBJ whole genome shotgun (WGS) entry which is preliminary data.</text>
</comment>
<sequence length="161" mass="17426">MTITVLPPRSKKDEGHIKSKSVGPSSPTELNTPPPEYESDDPESGQKFNFMFGHRRSSSGPSDISTSLNCISNIRGEMDKGSSQKSASESQISADVPPMNQAKYLASVLLDGLQQSFSFKNDSATVGTQSSSKDDDKSIVPVTWTNLLLPTRRGQIRAIAH</sequence>
<feature type="compositionally biased region" description="Low complexity" evidence="1">
    <location>
        <begin position="83"/>
        <end position="94"/>
    </location>
</feature>
<evidence type="ECO:0000313" key="2">
    <source>
        <dbReference type="EMBL" id="GIY79385.1"/>
    </source>
</evidence>
<evidence type="ECO:0000313" key="3">
    <source>
        <dbReference type="Proteomes" id="UP001054945"/>
    </source>
</evidence>
<keyword evidence="3" id="KW-1185">Reference proteome</keyword>
<proteinExistence type="predicted"/>
<feature type="compositionally biased region" description="Polar residues" evidence="1">
    <location>
        <begin position="58"/>
        <end position="72"/>
    </location>
</feature>
<feature type="region of interest" description="Disordered" evidence="1">
    <location>
        <begin position="1"/>
        <end position="95"/>
    </location>
</feature>
<evidence type="ECO:0000256" key="1">
    <source>
        <dbReference type="SAM" id="MobiDB-lite"/>
    </source>
</evidence>
<dbReference type="EMBL" id="BPLR01015881">
    <property type="protein sequence ID" value="GIY79385.1"/>
    <property type="molecule type" value="Genomic_DNA"/>
</dbReference>
<protein>
    <submittedName>
        <fullName evidence="2">Uncharacterized protein</fullName>
    </submittedName>
</protein>
<feature type="compositionally biased region" description="Polar residues" evidence="1">
    <location>
        <begin position="22"/>
        <end position="31"/>
    </location>
</feature>